<feature type="region of interest" description="Disordered" evidence="1">
    <location>
        <begin position="32"/>
        <end position="76"/>
    </location>
</feature>
<evidence type="ECO:0000313" key="3">
    <source>
        <dbReference type="Proteomes" id="UP000295497"/>
    </source>
</evidence>
<evidence type="ECO:0000313" key="2">
    <source>
        <dbReference type="EMBL" id="AUX28090.1"/>
    </source>
</evidence>
<protein>
    <submittedName>
        <fullName evidence="2">Uncharacterized protein</fullName>
    </submittedName>
</protein>
<dbReference type="RefSeq" id="WP_129572502.1">
    <property type="nucleotide sequence ID" value="NZ_CP012672.1"/>
</dbReference>
<accession>A0A4P2QE53</accession>
<dbReference type="Proteomes" id="UP000295497">
    <property type="component" value="Chromosome"/>
</dbReference>
<evidence type="ECO:0000256" key="1">
    <source>
        <dbReference type="SAM" id="MobiDB-lite"/>
    </source>
</evidence>
<gene>
    <name evidence="2" type="ORF">SOCE836_001580</name>
</gene>
<name>A0A4P2QE53_SORCE</name>
<organism evidence="2 3">
    <name type="scientific">Sorangium cellulosum</name>
    <name type="common">Polyangium cellulosum</name>
    <dbReference type="NCBI Taxonomy" id="56"/>
    <lineage>
        <taxon>Bacteria</taxon>
        <taxon>Pseudomonadati</taxon>
        <taxon>Myxococcota</taxon>
        <taxon>Polyangia</taxon>
        <taxon>Polyangiales</taxon>
        <taxon>Polyangiaceae</taxon>
        <taxon>Sorangium</taxon>
    </lineage>
</organism>
<reference evidence="2 3" key="1">
    <citation type="submission" date="2015-09" db="EMBL/GenBank/DDBJ databases">
        <title>Sorangium comparison.</title>
        <authorList>
            <person name="Zaburannyi N."/>
            <person name="Bunk B."/>
            <person name="Overmann J."/>
            <person name="Mueller R."/>
        </authorList>
    </citation>
    <scope>NUCLEOTIDE SEQUENCE [LARGE SCALE GENOMIC DNA]</scope>
    <source>
        <strain evidence="2 3">So ce836</strain>
    </source>
</reference>
<dbReference type="EMBL" id="CP012672">
    <property type="protein sequence ID" value="AUX28090.1"/>
    <property type="molecule type" value="Genomic_DNA"/>
</dbReference>
<dbReference type="AlphaFoldDB" id="A0A4P2QE53"/>
<sequence length="76" mass="7836">MSLNEMNQVCTRPRSAVAALAMVVAVNAACTRERPLENGPDSGGGAGMAGRPVEMPPAAGQAARERARALVGDESW</sequence>
<proteinExistence type="predicted"/>